<evidence type="ECO:0008006" key="3">
    <source>
        <dbReference type="Google" id="ProtNLM"/>
    </source>
</evidence>
<dbReference type="Proteomes" id="UP000030321">
    <property type="component" value="Unassembled WGS sequence"/>
</dbReference>
<dbReference type="InterPro" id="IPR048033">
    <property type="entry name" value="HetZ-rel_2"/>
</dbReference>
<accession>A0A0A1VXI9</accession>
<name>A0A0A1VXI9_MICAE</name>
<gene>
    <name evidence="1" type="ORF">N44_02556</name>
</gene>
<sequence length="383" mass="44595">MELNFSMTTIIDELRQQWQDRLSQTEDSLTDRQRDTIINWLLGEDSQRWENLDERDLEIAKRGLVYLWQILRQRYLKVSPTRAYRNLIDRLGACVTLRQKIRTWVSLSRDRRQAVADVLQEIIQEMLNSDRYLQSQLAWIARCTNDQATRDQLLLATLEEYALRPIRNQPLLAYRFVNYLRRQSRSGITNVPRQEMIRILSDEISGDEGENSLSLLDQNAIATDEDQRTCQEAQILRAKVQESFARYLEENVSPEAVTWFNLYLGGESQDAIAKAMNIPIQRIYRIREKVGYHAIKVFALKEGTELISEWLQISPKEHNFGLTLSQWQSYYAGLSPTGKSVIDGLKAGKTLEEIAGELNCKRTQVVKEWTKLYLSAQSLRTKT</sequence>
<dbReference type="NCBIfam" id="NF037965">
    <property type="entry name" value="HetZ_rel_2"/>
    <property type="match status" value="1"/>
</dbReference>
<protein>
    <recommendedName>
        <fullName evidence="3">HetZ-related protein 2</fullName>
    </recommendedName>
</protein>
<evidence type="ECO:0000313" key="1">
    <source>
        <dbReference type="EMBL" id="GAL93976.1"/>
    </source>
</evidence>
<evidence type="ECO:0000313" key="2">
    <source>
        <dbReference type="Proteomes" id="UP000030321"/>
    </source>
</evidence>
<dbReference type="EMBL" id="BBPA01000051">
    <property type="protein sequence ID" value="GAL93976.1"/>
    <property type="molecule type" value="Genomic_DNA"/>
</dbReference>
<comment type="caution">
    <text evidence="1">The sequence shown here is derived from an EMBL/GenBank/DDBJ whole genome shotgun (WGS) entry which is preliminary data.</text>
</comment>
<reference evidence="2" key="1">
    <citation type="journal article" date="2015" name="Genome">
        <title>Whole Genome Sequence of the Non-Microcystin-Producing Microcystis aeruginosa Strain NIES-44.</title>
        <authorList>
            <person name="Okano K."/>
            <person name="Miyata N."/>
            <person name="Ozaki Y."/>
        </authorList>
    </citation>
    <scope>NUCLEOTIDE SEQUENCE [LARGE SCALE GENOMIC DNA]</scope>
    <source>
        <strain evidence="2">NIES-44</strain>
    </source>
</reference>
<dbReference type="AlphaFoldDB" id="A0A0A1VXI9"/>
<proteinExistence type="predicted"/>
<organism evidence="1 2">
    <name type="scientific">Microcystis aeruginosa NIES-44</name>
    <dbReference type="NCBI Taxonomy" id="449439"/>
    <lineage>
        <taxon>Bacteria</taxon>
        <taxon>Bacillati</taxon>
        <taxon>Cyanobacteriota</taxon>
        <taxon>Cyanophyceae</taxon>
        <taxon>Oscillatoriophycideae</taxon>
        <taxon>Chroococcales</taxon>
        <taxon>Microcystaceae</taxon>
        <taxon>Microcystis</taxon>
    </lineage>
</organism>